<dbReference type="Gene3D" id="3.30.450.40">
    <property type="match status" value="1"/>
</dbReference>
<evidence type="ECO:0000259" key="9">
    <source>
        <dbReference type="PROSITE" id="PS50113"/>
    </source>
</evidence>
<feature type="coiled-coil region" evidence="6">
    <location>
        <begin position="389"/>
        <end position="419"/>
    </location>
</feature>
<dbReference type="SUPFAM" id="SSF47384">
    <property type="entry name" value="Homodimeric domain of signal transducing histidine kinase"/>
    <property type="match status" value="1"/>
</dbReference>
<dbReference type="CDD" id="cd00082">
    <property type="entry name" value="HisKA"/>
    <property type="match status" value="1"/>
</dbReference>
<dbReference type="RefSeq" id="WP_004498688.1">
    <property type="nucleotide sequence ID" value="NZ_AFLV02000009.1"/>
</dbReference>
<feature type="domain" description="PAC" evidence="9">
    <location>
        <begin position="484"/>
        <end position="534"/>
    </location>
</feature>
<feature type="domain" description="Histidine kinase" evidence="7">
    <location>
        <begin position="1184"/>
        <end position="1325"/>
    </location>
</feature>
<dbReference type="SMART" id="SM00086">
    <property type="entry name" value="PAC"/>
    <property type="match status" value="6"/>
</dbReference>
<dbReference type="InterPro" id="IPR003018">
    <property type="entry name" value="GAF"/>
</dbReference>
<comment type="catalytic activity">
    <reaction evidence="1">
        <text>ATP + protein L-histidine = ADP + protein N-phospho-L-histidine.</text>
        <dbReference type="EC" id="2.7.13.3"/>
    </reaction>
</comment>
<dbReference type="InterPro" id="IPR004358">
    <property type="entry name" value="Sig_transdc_His_kin-like_C"/>
</dbReference>
<proteinExistence type="predicted"/>
<evidence type="ECO:0000259" key="8">
    <source>
        <dbReference type="PROSITE" id="PS50112"/>
    </source>
</evidence>
<dbReference type="InterPro" id="IPR013767">
    <property type="entry name" value="PAS_fold"/>
</dbReference>
<dbReference type="InterPro" id="IPR000700">
    <property type="entry name" value="PAS-assoc_C"/>
</dbReference>
<evidence type="ECO:0000259" key="7">
    <source>
        <dbReference type="PROSITE" id="PS50109"/>
    </source>
</evidence>
<evidence type="ECO:0000256" key="5">
    <source>
        <dbReference type="ARBA" id="ARBA00022777"/>
    </source>
</evidence>
<accession>A0A828Z7K4</accession>
<keyword evidence="6" id="KW-0175">Coiled coil</keyword>
<dbReference type="SMART" id="SM00065">
    <property type="entry name" value="GAF"/>
    <property type="match status" value="1"/>
</dbReference>
<dbReference type="InterPro" id="IPR005467">
    <property type="entry name" value="His_kinase_dom"/>
</dbReference>
<dbReference type="Pfam" id="PF13188">
    <property type="entry name" value="PAS_8"/>
    <property type="match status" value="1"/>
</dbReference>
<dbReference type="InterPro" id="IPR029016">
    <property type="entry name" value="GAF-like_dom_sf"/>
</dbReference>
<dbReference type="GO" id="GO:0000155">
    <property type="term" value="F:phosphorelay sensor kinase activity"/>
    <property type="evidence" value="ECO:0007669"/>
    <property type="project" value="InterPro"/>
</dbReference>
<evidence type="ECO:0000256" key="6">
    <source>
        <dbReference type="SAM" id="Coils"/>
    </source>
</evidence>
<evidence type="ECO:0000313" key="11">
    <source>
        <dbReference type="Proteomes" id="UP000001338"/>
    </source>
</evidence>
<dbReference type="SMART" id="SM00387">
    <property type="entry name" value="HATPase_c"/>
    <property type="match status" value="1"/>
</dbReference>
<feature type="domain" description="PAS" evidence="8">
    <location>
        <begin position="674"/>
        <end position="720"/>
    </location>
</feature>
<evidence type="ECO:0000313" key="10">
    <source>
        <dbReference type="EMBL" id="EKR65943.1"/>
    </source>
</evidence>
<protein>
    <recommendedName>
        <fullName evidence="2">histidine kinase</fullName>
        <ecNumber evidence="2">2.7.13.3</ecNumber>
    </recommendedName>
</protein>
<dbReference type="PROSITE" id="PS50113">
    <property type="entry name" value="PAC"/>
    <property type="match status" value="3"/>
</dbReference>
<dbReference type="Gene3D" id="1.10.287.130">
    <property type="match status" value="1"/>
</dbReference>
<evidence type="ECO:0000256" key="3">
    <source>
        <dbReference type="ARBA" id="ARBA00022553"/>
    </source>
</evidence>
<dbReference type="PANTHER" id="PTHR43304:SF1">
    <property type="entry name" value="PAC DOMAIN-CONTAINING PROTEIN"/>
    <property type="match status" value="1"/>
</dbReference>
<feature type="domain" description="PAC" evidence="9">
    <location>
        <begin position="85"/>
        <end position="137"/>
    </location>
</feature>
<dbReference type="PANTHER" id="PTHR43304">
    <property type="entry name" value="PHYTOCHROME-LIKE PROTEIN CPH1"/>
    <property type="match status" value="1"/>
</dbReference>
<dbReference type="InterPro" id="IPR001610">
    <property type="entry name" value="PAC"/>
</dbReference>
<dbReference type="GO" id="GO:0006355">
    <property type="term" value="P:regulation of DNA-templated transcription"/>
    <property type="evidence" value="ECO:0007669"/>
    <property type="project" value="InterPro"/>
</dbReference>
<evidence type="ECO:0000256" key="2">
    <source>
        <dbReference type="ARBA" id="ARBA00012438"/>
    </source>
</evidence>
<dbReference type="InterPro" id="IPR003594">
    <property type="entry name" value="HATPase_dom"/>
</dbReference>
<dbReference type="Gene3D" id="3.30.565.10">
    <property type="entry name" value="Histidine kinase-like ATPase, C-terminal domain"/>
    <property type="match status" value="1"/>
</dbReference>
<evidence type="ECO:0000256" key="1">
    <source>
        <dbReference type="ARBA" id="ARBA00000085"/>
    </source>
</evidence>
<dbReference type="PROSITE" id="PS50112">
    <property type="entry name" value="PAS"/>
    <property type="match status" value="3"/>
</dbReference>
<keyword evidence="4" id="KW-0808">Transferase</keyword>
<dbReference type="InterPro" id="IPR036890">
    <property type="entry name" value="HATPase_C_sf"/>
</dbReference>
<dbReference type="SMART" id="SM00091">
    <property type="entry name" value="PAS"/>
    <property type="match status" value="6"/>
</dbReference>
<dbReference type="SUPFAM" id="SSF55785">
    <property type="entry name" value="PYP-like sensor domain (PAS domain)"/>
    <property type="match status" value="6"/>
</dbReference>
<organism evidence="10 11">
    <name type="scientific">Leptospira weilii str. 2006001853</name>
    <dbReference type="NCBI Taxonomy" id="1001589"/>
    <lineage>
        <taxon>Bacteria</taxon>
        <taxon>Pseudomonadati</taxon>
        <taxon>Spirochaetota</taxon>
        <taxon>Spirochaetia</taxon>
        <taxon>Leptospirales</taxon>
        <taxon>Leptospiraceae</taxon>
        <taxon>Leptospira</taxon>
    </lineage>
</organism>
<dbReference type="Pfam" id="PF01590">
    <property type="entry name" value="GAF"/>
    <property type="match status" value="1"/>
</dbReference>
<keyword evidence="3" id="KW-0597">Phosphoprotein</keyword>
<evidence type="ECO:0000256" key="4">
    <source>
        <dbReference type="ARBA" id="ARBA00022679"/>
    </source>
</evidence>
<dbReference type="Pfam" id="PF13426">
    <property type="entry name" value="PAS_9"/>
    <property type="match status" value="4"/>
</dbReference>
<dbReference type="Gene3D" id="3.30.450.20">
    <property type="entry name" value="PAS domain"/>
    <property type="match status" value="6"/>
</dbReference>
<dbReference type="EC" id="2.7.13.3" evidence="2"/>
<sequence>MKALDSNLLNSEFFRQIFETNRDGIAIANLNGSFLEANSAFQILTGYSLEELRKDNFWSSLVPASWNAAERKDFEDNLFFSGYSQEFEKEYSCKDGTIISISVKAYVIRDESKHPTAIWGIVRDISEQKQNEEVRKKFCDEIRESWEALQRIFALNPFPMAICEIDTGKLLEVNRKFAEQIEYDSDKLIGKTMTELGVWFSPEVKENILTIVRREGFVDNIETPFRTAKGVEFWGLFSAQQIEYKGKIAFLSVMVPITDRIKEERERQRLLDEVREKKEILDQIFRLNPSAITLARADDGRYVDVNDLFLEHLGKTREEVLNKTPAELSLYYNLLDREKILQKLNEDGVVQNLEVKLQTYEKKIKTILFSSRYIESKGEKKILSIGHDISELKESALDLQNLAKELEKSKDLFQKLFQLVPSALVLTDWEDRTIVDVNQRFLEMAKRAREEVIGKTTPEIHIWDKSGNFREEVYQALSKTGEVKNYESVYLASDGEIIPILYSARIIEINGRKQVISLATDISEKKKSEEEKRKLDEELRLSKDLFEKLFQLTPAAVSLSDLETGIYRQVNQSYCDLVGYTKEQLIGKSSIELGIWESSIDRENFKGKLEKKDWIGSLEVTIQSSNGIRKHVISGNKVFQLDRKSMLLSLLVDVTDKKIMESERNEYFARMQESKDLFEMIFEMNPDTITINDLQNEKYIQVNERFSEMLQYSKEEAVGRMPMQLGVWNDDKERVKVAAILREEGIVRDYEAQFKRKSGEVVDTLFSARRVKIGDSSIVIAITRDITQQKLASREREEQTRRIALHAQALMEMATDSEFASGNLESGMKKITLMVSEVANCDRASIWIFHKENPSLWTLFAGWDRKEQTYMKRMELDMSSYPNYYEAIQRDRFVDATDVINDPRTAELAATYSIPHGISSLLDAPFFLRGKIKGVICLEHRGNLRRWKGYEKQFVVTVAEQVTQLLLNAERKEAKEELERAVRIRTSELANALENLQRTQDQLILSEKMAALGQLVAGIAHEINNPLGAIAAFSGELKAYLSSSAEKMEKLGYELASVDSEFIHNLSELIRKGIDSKEGILSRENRRIVLNSIKTKLAEFGYENAHDIADRLLDNGLSSALQEFPSLFSNPKSYSLIKFALEEIHAYRNILLIRLAVDRTSKIVYALKTYAHIDTEENRGKIIIDLAENIETVLTIYHNKIKGGVDVELDFPIRPLIAAYPDDLVQVWTNLIYNSLQAMRFKGKIRISIQDRKDEVRVSIEDNGPGIPREVRERIFDPFFTTKGPGEGSGLGLDISRRIVKKHQGRIELESESGKTVFHIFLPKE</sequence>
<dbReference type="InterPro" id="IPR036097">
    <property type="entry name" value="HisK_dim/P_sf"/>
</dbReference>
<feature type="domain" description="PAS" evidence="8">
    <location>
        <begin position="10"/>
        <end position="52"/>
    </location>
</feature>
<dbReference type="InterPro" id="IPR000014">
    <property type="entry name" value="PAS"/>
</dbReference>
<feature type="domain" description="PAC" evidence="9">
    <location>
        <begin position="748"/>
        <end position="798"/>
    </location>
</feature>
<feature type="coiled-coil region" evidence="6">
    <location>
        <begin position="959"/>
        <end position="1009"/>
    </location>
</feature>
<feature type="coiled-coil region" evidence="6">
    <location>
        <begin position="518"/>
        <end position="545"/>
    </location>
</feature>
<dbReference type="InterPro" id="IPR052162">
    <property type="entry name" value="Sensor_kinase/Photoreceptor"/>
</dbReference>
<reference evidence="10 11" key="1">
    <citation type="submission" date="2012-10" db="EMBL/GenBank/DDBJ databases">
        <authorList>
            <person name="Harkins D.M."/>
            <person name="Durkin A.S."/>
            <person name="Brinkac L.M."/>
            <person name="Haft D.H."/>
            <person name="Selengut J.D."/>
            <person name="Sanka R."/>
            <person name="DePew J."/>
            <person name="Purushe J."/>
            <person name="Whelen A.C."/>
            <person name="Vinetz J.M."/>
            <person name="Sutton G.G."/>
            <person name="Nierman W.C."/>
            <person name="Fouts D.E."/>
        </authorList>
    </citation>
    <scope>NUCLEOTIDE SEQUENCE [LARGE SCALE GENOMIC DNA]</scope>
    <source>
        <strain evidence="10 11">2006001853</strain>
    </source>
</reference>
<dbReference type="PRINTS" id="PR00344">
    <property type="entry name" value="BCTRLSENSOR"/>
</dbReference>
<gene>
    <name evidence="10" type="ORF">LEP1GSC036_0681</name>
</gene>
<dbReference type="SUPFAM" id="SSF55781">
    <property type="entry name" value="GAF domain-like"/>
    <property type="match status" value="1"/>
</dbReference>
<dbReference type="NCBIfam" id="TIGR00229">
    <property type="entry name" value="sensory_box"/>
    <property type="match status" value="6"/>
</dbReference>
<dbReference type="CDD" id="cd00130">
    <property type="entry name" value="PAS"/>
    <property type="match status" value="6"/>
</dbReference>
<dbReference type="InterPro" id="IPR035965">
    <property type="entry name" value="PAS-like_dom_sf"/>
</dbReference>
<dbReference type="Pfam" id="PF02518">
    <property type="entry name" value="HATPase_c"/>
    <property type="match status" value="1"/>
</dbReference>
<feature type="domain" description="PAS" evidence="8">
    <location>
        <begin position="542"/>
        <end position="591"/>
    </location>
</feature>
<keyword evidence="5" id="KW-0418">Kinase</keyword>
<dbReference type="PROSITE" id="PS50109">
    <property type="entry name" value="HIS_KIN"/>
    <property type="match status" value="1"/>
</dbReference>
<dbReference type="Proteomes" id="UP000001338">
    <property type="component" value="Unassembled WGS sequence"/>
</dbReference>
<name>A0A828Z7K4_9LEPT</name>
<dbReference type="EMBL" id="AFLV02000009">
    <property type="protein sequence ID" value="EKR65943.1"/>
    <property type="molecule type" value="Genomic_DNA"/>
</dbReference>
<comment type="caution">
    <text evidence="10">The sequence shown here is derived from an EMBL/GenBank/DDBJ whole genome shotgun (WGS) entry which is preliminary data.</text>
</comment>
<dbReference type="SUPFAM" id="SSF55874">
    <property type="entry name" value="ATPase domain of HSP90 chaperone/DNA topoisomerase II/histidine kinase"/>
    <property type="match status" value="1"/>
</dbReference>
<dbReference type="Pfam" id="PF00989">
    <property type="entry name" value="PAS"/>
    <property type="match status" value="1"/>
</dbReference>
<dbReference type="InterPro" id="IPR003661">
    <property type="entry name" value="HisK_dim/P_dom"/>
</dbReference>